<reference evidence="12 13" key="1">
    <citation type="journal article" date="2015" name="Nature">
        <title>rRNA introns, odd ribosomes, and small enigmatic genomes across a large radiation of phyla.</title>
        <authorList>
            <person name="Brown C.T."/>
            <person name="Hug L.A."/>
            <person name="Thomas B.C."/>
            <person name="Sharon I."/>
            <person name="Castelle C.J."/>
            <person name="Singh A."/>
            <person name="Wilkins M.J."/>
            <person name="Williams K.H."/>
            <person name="Banfield J.F."/>
        </authorList>
    </citation>
    <scope>NUCLEOTIDE SEQUENCE [LARGE SCALE GENOMIC DNA]</scope>
</reference>
<dbReference type="InterPro" id="IPR001967">
    <property type="entry name" value="Peptidase_S11_N"/>
</dbReference>
<accession>A0A0G0XIL6</accession>
<dbReference type="Proteomes" id="UP000034616">
    <property type="component" value="Unassembled WGS sequence"/>
</dbReference>
<dbReference type="Pfam" id="PF00768">
    <property type="entry name" value="Peptidase_S11"/>
    <property type="match status" value="1"/>
</dbReference>
<dbReference type="GO" id="GO:0009252">
    <property type="term" value="P:peptidoglycan biosynthetic process"/>
    <property type="evidence" value="ECO:0007669"/>
    <property type="project" value="UniProtKB-KW"/>
</dbReference>
<gene>
    <name evidence="12" type="ORF">UU35_C0002G0048</name>
</gene>
<feature type="chain" id="PRO_5002535360" evidence="10">
    <location>
        <begin position="24"/>
        <end position="331"/>
    </location>
</feature>
<evidence type="ECO:0000256" key="9">
    <source>
        <dbReference type="RuleBase" id="RU004016"/>
    </source>
</evidence>
<evidence type="ECO:0000256" key="2">
    <source>
        <dbReference type="ARBA" id="ARBA00022729"/>
    </source>
</evidence>
<feature type="domain" description="Peptidase S11 D-alanyl-D-alanine carboxypeptidase A N-terminal" evidence="11">
    <location>
        <begin position="75"/>
        <end position="301"/>
    </location>
</feature>
<comment type="caution">
    <text evidence="12">The sequence shown here is derived from an EMBL/GenBank/DDBJ whole genome shotgun (WGS) entry which is preliminary data.</text>
</comment>
<dbReference type="GO" id="GO:0006508">
    <property type="term" value="P:proteolysis"/>
    <property type="evidence" value="ECO:0007669"/>
    <property type="project" value="InterPro"/>
</dbReference>
<evidence type="ECO:0000256" key="8">
    <source>
        <dbReference type="PIRSR" id="PIRSR618044-2"/>
    </source>
</evidence>
<sequence length="331" mass="35626">MILRLFAQVLLATSLFQLFPADAGQIQEVARLPEAGPRRSMQIGTILSFLSSSLPESESKEVAPQKIHPLSVGVNIAAVSALVVDAGSGTVLFEKQADEPRSIGSMTKLMTALVFLQSKPDLQARASIQPEDVRVGGQQHVSVGDEVSVQDLILASLVSSDNSATMSLARLSGLSESDFIVRMNEVASELGMTRTTFTDPTGLSPENRSVTGDLVKMLRAALANGTIHSATEHVSASIQGVSKRIYPLENTDELMKTFLNEAPYHMVGGKTGYLPEAGYCLGVQIQKEGSGDLFIIVLGSDSKEGRVQDVKKLAVWAYETYAWNTKIEDIK</sequence>
<keyword evidence="6" id="KW-0961">Cell wall biogenesis/degradation</keyword>
<dbReference type="EMBL" id="LCAH01000002">
    <property type="protein sequence ID" value="KKR87547.1"/>
    <property type="molecule type" value="Genomic_DNA"/>
</dbReference>
<feature type="active site" description="Acyl-ester intermediate" evidence="7">
    <location>
        <position position="105"/>
    </location>
</feature>
<feature type="active site" description="Proton acceptor" evidence="7">
    <location>
        <position position="108"/>
    </location>
</feature>
<dbReference type="PRINTS" id="PR00725">
    <property type="entry name" value="DADACBPTASE1"/>
</dbReference>
<keyword evidence="5" id="KW-0573">Peptidoglycan synthesis</keyword>
<keyword evidence="4" id="KW-0133">Cell shape</keyword>
<evidence type="ECO:0000256" key="4">
    <source>
        <dbReference type="ARBA" id="ARBA00022960"/>
    </source>
</evidence>
<protein>
    <submittedName>
        <fullName evidence="12">PbpG</fullName>
    </submittedName>
</protein>
<evidence type="ECO:0000256" key="3">
    <source>
        <dbReference type="ARBA" id="ARBA00022801"/>
    </source>
</evidence>
<feature type="active site" evidence="7">
    <location>
        <position position="160"/>
    </location>
</feature>
<evidence type="ECO:0000256" key="1">
    <source>
        <dbReference type="ARBA" id="ARBA00007164"/>
    </source>
</evidence>
<evidence type="ECO:0000256" key="10">
    <source>
        <dbReference type="SAM" id="SignalP"/>
    </source>
</evidence>
<dbReference type="SUPFAM" id="SSF56601">
    <property type="entry name" value="beta-lactamase/transpeptidase-like"/>
    <property type="match status" value="1"/>
</dbReference>
<feature type="binding site" evidence="8">
    <location>
        <position position="270"/>
    </location>
    <ligand>
        <name>substrate</name>
    </ligand>
</feature>
<dbReference type="PANTHER" id="PTHR21581">
    <property type="entry name" value="D-ALANYL-D-ALANINE CARBOXYPEPTIDASE"/>
    <property type="match status" value="1"/>
</dbReference>
<evidence type="ECO:0000256" key="5">
    <source>
        <dbReference type="ARBA" id="ARBA00022984"/>
    </source>
</evidence>
<evidence type="ECO:0000256" key="7">
    <source>
        <dbReference type="PIRSR" id="PIRSR618044-1"/>
    </source>
</evidence>
<comment type="similarity">
    <text evidence="1 9">Belongs to the peptidase S11 family.</text>
</comment>
<dbReference type="GO" id="GO:0009002">
    <property type="term" value="F:serine-type D-Ala-D-Ala carboxypeptidase activity"/>
    <property type="evidence" value="ECO:0007669"/>
    <property type="project" value="InterPro"/>
</dbReference>
<keyword evidence="3" id="KW-0378">Hydrolase</keyword>
<keyword evidence="2 10" id="KW-0732">Signal</keyword>
<dbReference type="GO" id="GO:0071555">
    <property type="term" value="P:cell wall organization"/>
    <property type="evidence" value="ECO:0007669"/>
    <property type="project" value="UniProtKB-KW"/>
</dbReference>
<dbReference type="InterPro" id="IPR012338">
    <property type="entry name" value="Beta-lactam/transpept-like"/>
</dbReference>
<evidence type="ECO:0000259" key="11">
    <source>
        <dbReference type="Pfam" id="PF00768"/>
    </source>
</evidence>
<dbReference type="GO" id="GO:0008360">
    <property type="term" value="P:regulation of cell shape"/>
    <property type="evidence" value="ECO:0007669"/>
    <property type="project" value="UniProtKB-KW"/>
</dbReference>
<name>A0A0G0XIL6_9BACT</name>
<dbReference type="PANTHER" id="PTHR21581:SF6">
    <property type="entry name" value="TRAFFICKING PROTEIN PARTICLE COMPLEX SUBUNIT 12"/>
    <property type="match status" value="1"/>
</dbReference>
<evidence type="ECO:0000313" key="13">
    <source>
        <dbReference type="Proteomes" id="UP000034616"/>
    </source>
</evidence>
<evidence type="ECO:0000256" key="6">
    <source>
        <dbReference type="ARBA" id="ARBA00023316"/>
    </source>
</evidence>
<dbReference type="InterPro" id="IPR018044">
    <property type="entry name" value="Peptidase_S11"/>
</dbReference>
<organism evidence="12 13">
    <name type="scientific">Candidatus Uhrbacteria bacterium GW2011_GWC2_41_11</name>
    <dbReference type="NCBI Taxonomy" id="1618985"/>
    <lineage>
        <taxon>Bacteria</taxon>
        <taxon>Candidatus Uhriibacteriota</taxon>
    </lineage>
</organism>
<proteinExistence type="inferred from homology"/>
<dbReference type="Gene3D" id="3.40.710.10">
    <property type="entry name" value="DD-peptidase/beta-lactamase superfamily"/>
    <property type="match status" value="1"/>
</dbReference>
<evidence type="ECO:0000313" key="12">
    <source>
        <dbReference type="EMBL" id="KKR87547.1"/>
    </source>
</evidence>
<dbReference type="AlphaFoldDB" id="A0A0G0XIL6"/>
<feature type="signal peptide" evidence="10">
    <location>
        <begin position="1"/>
        <end position="23"/>
    </location>
</feature>